<evidence type="ECO:0000313" key="2">
    <source>
        <dbReference type="WBParaSite" id="nRc.2.0.1.t47431-RA"/>
    </source>
</evidence>
<dbReference type="Proteomes" id="UP000887565">
    <property type="component" value="Unplaced"/>
</dbReference>
<accession>A0A915LCA3</accession>
<sequence length="100" mass="11156">LPDISSTTIDSAFGKFSFNLFKISVSPSVVDDEAPNDSVVVVTQELSMRVSKYKSSNVHYMLSIELLNNCILKKIDVLPEDYLAIKLYIIVLNLGNLVFN</sequence>
<dbReference type="WBParaSite" id="nRc.2.0.1.t47431-RA">
    <property type="protein sequence ID" value="nRc.2.0.1.t47431-RA"/>
    <property type="gene ID" value="nRc.2.0.1.g47431"/>
</dbReference>
<dbReference type="AlphaFoldDB" id="A0A915LCA3"/>
<reference evidence="2" key="1">
    <citation type="submission" date="2022-11" db="UniProtKB">
        <authorList>
            <consortium name="WormBaseParasite"/>
        </authorList>
    </citation>
    <scope>IDENTIFICATION</scope>
</reference>
<evidence type="ECO:0000313" key="1">
    <source>
        <dbReference type="Proteomes" id="UP000887565"/>
    </source>
</evidence>
<name>A0A915LCA3_ROMCU</name>
<proteinExistence type="predicted"/>
<keyword evidence="1" id="KW-1185">Reference proteome</keyword>
<organism evidence="1 2">
    <name type="scientific">Romanomermis culicivorax</name>
    <name type="common">Nematode worm</name>
    <dbReference type="NCBI Taxonomy" id="13658"/>
    <lineage>
        <taxon>Eukaryota</taxon>
        <taxon>Metazoa</taxon>
        <taxon>Ecdysozoa</taxon>
        <taxon>Nematoda</taxon>
        <taxon>Enoplea</taxon>
        <taxon>Dorylaimia</taxon>
        <taxon>Mermithida</taxon>
        <taxon>Mermithoidea</taxon>
        <taxon>Mermithidae</taxon>
        <taxon>Romanomermis</taxon>
    </lineage>
</organism>
<protein>
    <submittedName>
        <fullName evidence="2">Uncharacterized protein</fullName>
    </submittedName>
</protein>